<feature type="region of interest" description="Disordered" evidence="1">
    <location>
        <begin position="74"/>
        <end position="102"/>
    </location>
</feature>
<proteinExistence type="predicted"/>
<evidence type="ECO:0000256" key="1">
    <source>
        <dbReference type="SAM" id="MobiDB-lite"/>
    </source>
</evidence>
<gene>
    <name evidence="2" type="ORF">B0H15DRAFT_166485</name>
</gene>
<accession>A0AAD6UA65</accession>
<dbReference type="Proteomes" id="UP001222325">
    <property type="component" value="Unassembled WGS sequence"/>
</dbReference>
<reference evidence="2" key="1">
    <citation type="submission" date="2023-03" db="EMBL/GenBank/DDBJ databases">
        <title>Massive genome expansion in bonnet fungi (Mycena s.s.) driven by repeated elements and novel gene families across ecological guilds.</title>
        <authorList>
            <consortium name="Lawrence Berkeley National Laboratory"/>
            <person name="Harder C.B."/>
            <person name="Miyauchi S."/>
            <person name="Viragh M."/>
            <person name="Kuo A."/>
            <person name="Thoen E."/>
            <person name="Andreopoulos B."/>
            <person name="Lu D."/>
            <person name="Skrede I."/>
            <person name="Drula E."/>
            <person name="Henrissat B."/>
            <person name="Morin E."/>
            <person name="Kohler A."/>
            <person name="Barry K."/>
            <person name="LaButti K."/>
            <person name="Morin E."/>
            <person name="Salamov A."/>
            <person name="Lipzen A."/>
            <person name="Mereny Z."/>
            <person name="Hegedus B."/>
            <person name="Baldrian P."/>
            <person name="Stursova M."/>
            <person name="Weitz H."/>
            <person name="Taylor A."/>
            <person name="Grigoriev I.V."/>
            <person name="Nagy L.G."/>
            <person name="Martin F."/>
            <person name="Kauserud H."/>
        </authorList>
    </citation>
    <scope>NUCLEOTIDE SEQUENCE</scope>
    <source>
        <strain evidence="2">CBHHK173m</strain>
    </source>
</reference>
<protein>
    <submittedName>
        <fullName evidence="2">Uncharacterized protein</fullName>
    </submittedName>
</protein>
<organism evidence="2 3">
    <name type="scientific">Mycena belliarum</name>
    <dbReference type="NCBI Taxonomy" id="1033014"/>
    <lineage>
        <taxon>Eukaryota</taxon>
        <taxon>Fungi</taxon>
        <taxon>Dikarya</taxon>
        <taxon>Basidiomycota</taxon>
        <taxon>Agaricomycotina</taxon>
        <taxon>Agaricomycetes</taxon>
        <taxon>Agaricomycetidae</taxon>
        <taxon>Agaricales</taxon>
        <taxon>Marasmiineae</taxon>
        <taxon>Mycenaceae</taxon>
        <taxon>Mycena</taxon>
    </lineage>
</organism>
<sequence length="210" mass="22634">MRAAVGTSFPLPLSTGGSNLLPFPVLITILASSPAIHTLKLDMVIGGQASCGGPPAARIPGYPHIPGQLRGTPRQPHFPPQHSCRAVSAGNHVRRSPRSSGSVPAWKMALTLLPALEEVNMHVDDVGLIFLQAVHGARNIALRTISVVFQDTVESVLRPFLEALTRALPAFCDRGNPLDILRVKKYQKSFDLDEATQSEIRTLVGHFSID</sequence>
<evidence type="ECO:0000313" key="2">
    <source>
        <dbReference type="EMBL" id="KAJ7092990.1"/>
    </source>
</evidence>
<evidence type="ECO:0000313" key="3">
    <source>
        <dbReference type="Proteomes" id="UP001222325"/>
    </source>
</evidence>
<name>A0AAD6UA65_9AGAR</name>
<keyword evidence="3" id="KW-1185">Reference proteome</keyword>
<dbReference type="AlphaFoldDB" id="A0AAD6UA65"/>
<dbReference type="EMBL" id="JARJCN010000017">
    <property type="protein sequence ID" value="KAJ7092990.1"/>
    <property type="molecule type" value="Genomic_DNA"/>
</dbReference>
<comment type="caution">
    <text evidence="2">The sequence shown here is derived from an EMBL/GenBank/DDBJ whole genome shotgun (WGS) entry which is preliminary data.</text>
</comment>